<keyword evidence="4" id="KW-1185">Reference proteome</keyword>
<dbReference type="PANTHER" id="PTHR14209">
    <property type="entry name" value="ISOAMYL ACETATE-HYDROLYZING ESTERASE 1"/>
    <property type="match status" value="1"/>
</dbReference>
<dbReference type="Gene3D" id="3.40.50.1110">
    <property type="entry name" value="SGNH hydrolase"/>
    <property type="match status" value="1"/>
</dbReference>
<dbReference type="OrthoDB" id="388542at2"/>
<accession>A0A517Z0M9</accession>
<proteinExistence type="predicted"/>
<dbReference type="InterPro" id="IPR036514">
    <property type="entry name" value="SGNH_hydro_sf"/>
</dbReference>
<gene>
    <name evidence="3" type="ORF">Mal4_03110</name>
</gene>
<sequence precursor="true">MLLRPLLLLAAIAGLCTPLPADDARADLPKVVLVGDSIRMSYAPTVISQLDGVATVFSPKANGQDSRNVLRHLDAWVIEQKPDVVHFNCGIHDTKKFHETGRFQVPPDQYAANLRAIVEQIRSRTDAVILFATTTPILDDRAAKARAGRDYALLNASVEQYNAIAREVMADLKVPVVDLNAVISSPPQPHTTGELIDADGVHMTAPARTLLGKYVAGAIREKVGTPSKP</sequence>
<evidence type="ECO:0000256" key="1">
    <source>
        <dbReference type="SAM" id="SignalP"/>
    </source>
</evidence>
<dbReference type="InterPro" id="IPR045136">
    <property type="entry name" value="Iah1-like"/>
</dbReference>
<dbReference type="AlphaFoldDB" id="A0A517Z0M9"/>
<keyword evidence="1" id="KW-0732">Signal</keyword>
<protein>
    <submittedName>
        <fullName evidence="3">GDSL-like Lipase/Acylhydrolase</fullName>
    </submittedName>
</protein>
<dbReference type="GO" id="GO:0016788">
    <property type="term" value="F:hydrolase activity, acting on ester bonds"/>
    <property type="evidence" value="ECO:0007669"/>
    <property type="project" value="UniProtKB-ARBA"/>
</dbReference>
<dbReference type="EMBL" id="CP036275">
    <property type="protein sequence ID" value="QDU36028.1"/>
    <property type="molecule type" value="Genomic_DNA"/>
</dbReference>
<reference evidence="3 4" key="1">
    <citation type="submission" date="2019-02" db="EMBL/GenBank/DDBJ databases">
        <title>Deep-cultivation of Planctomycetes and their phenomic and genomic characterization uncovers novel biology.</title>
        <authorList>
            <person name="Wiegand S."/>
            <person name="Jogler M."/>
            <person name="Boedeker C."/>
            <person name="Pinto D."/>
            <person name="Vollmers J."/>
            <person name="Rivas-Marin E."/>
            <person name="Kohn T."/>
            <person name="Peeters S.H."/>
            <person name="Heuer A."/>
            <person name="Rast P."/>
            <person name="Oberbeckmann S."/>
            <person name="Bunk B."/>
            <person name="Jeske O."/>
            <person name="Meyerdierks A."/>
            <person name="Storesund J.E."/>
            <person name="Kallscheuer N."/>
            <person name="Luecker S."/>
            <person name="Lage O.M."/>
            <person name="Pohl T."/>
            <person name="Merkel B.J."/>
            <person name="Hornburger P."/>
            <person name="Mueller R.-W."/>
            <person name="Bruemmer F."/>
            <person name="Labrenz M."/>
            <person name="Spormann A.M."/>
            <person name="Op den Camp H."/>
            <person name="Overmann J."/>
            <person name="Amann R."/>
            <person name="Jetten M.S.M."/>
            <person name="Mascher T."/>
            <person name="Medema M.H."/>
            <person name="Devos D.P."/>
            <person name="Kaster A.-K."/>
            <person name="Ovreas L."/>
            <person name="Rohde M."/>
            <person name="Galperin M.Y."/>
            <person name="Jogler C."/>
        </authorList>
    </citation>
    <scope>NUCLEOTIDE SEQUENCE [LARGE SCALE GENOMIC DNA]</scope>
    <source>
        <strain evidence="3 4">Mal4</strain>
    </source>
</reference>
<name>A0A517Z0M9_9PLAN</name>
<dbReference type="Pfam" id="PF13472">
    <property type="entry name" value="Lipase_GDSL_2"/>
    <property type="match status" value="1"/>
</dbReference>
<dbReference type="SUPFAM" id="SSF52266">
    <property type="entry name" value="SGNH hydrolase"/>
    <property type="match status" value="1"/>
</dbReference>
<feature type="chain" id="PRO_5022243786" evidence="1">
    <location>
        <begin position="22"/>
        <end position="229"/>
    </location>
</feature>
<feature type="signal peptide" evidence="1">
    <location>
        <begin position="1"/>
        <end position="21"/>
    </location>
</feature>
<dbReference type="PANTHER" id="PTHR14209:SF19">
    <property type="entry name" value="ISOAMYL ACETATE-HYDROLYZING ESTERASE 1 HOMOLOG"/>
    <property type="match status" value="1"/>
</dbReference>
<evidence type="ECO:0000313" key="4">
    <source>
        <dbReference type="Proteomes" id="UP000320496"/>
    </source>
</evidence>
<dbReference type="KEGG" id="mri:Mal4_03110"/>
<evidence type="ECO:0000259" key="2">
    <source>
        <dbReference type="Pfam" id="PF13472"/>
    </source>
</evidence>
<keyword evidence="3" id="KW-0378">Hydrolase</keyword>
<organism evidence="3 4">
    <name type="scientific">Maioricimonas rarisocia</name>
    <dbReference type="NCBI Taxonomy" id="2528026"/>
    <lineage>
        <taxon>Bacteria</taxon>
        <taxon>Pseudomonadati</taxon>
        <taxon>Planctomycetota</taxon>
        <taxon>Planctomycetia</taxon>
        <taxon>Planctomycetales</taxon>
        <taxon>Planctomycetaceae</taxon>
        <taxon>Maioricimonas</taxon>
    </lineage>
</organism>
<dbReference type="InterPro" id="IPR013830">
    <property type="entry name" value="SGNH_hydro"/>
</dbReference>
<dbReference type="Proteomes" id="UP000320496">
    <property type="component" value="Chromosome"/>
</dbReference>
<feature type="domain" description="SGNH hydrolase-type esterase" evidence="2">
    <location>
        <begin position="61"/>
        <end position="205"/>
    </location>
</feature>
<evidence type="ECO:0000313" key="3">
    <source>
        <dbReference type="EMBL" id="QDU36028.1"/>
    </source>
</evidence>
<dbReference type="RefSeq" id="WP_145366734.1">
    <property type="nucleotide sequence ID" value="NZ_CP036275.1"/>
</dbReference>